<dbReference type="SUPFAM" id="SSF56059">
    <property type="entry name" value="Glutathione synthetase ATP-binding domain-like"/>
    <property type="match status" value="2"/>
</dbReference>
<gene>
    <name evidence="13" type="ORF">DUNSADRAFT_1915</name>
</gene>
<feature type="domain" description="Glutathione synthase substrate-binding" evidence="12">
    <location>
        <begin position="15"/>
        <end position="103"/>
    </location>
</feature>
<evidence type="ECO:0000256" key="9">
    <source>
        <dbReference type="ARBA" id="ARBA00022840"/>
    </source>
</evidence>
<evidence type="ECO:0000259" key="12">
    <source>
        <dbReference type="Pfam" id="PF03199"/>
    </source>
</evidence>
<keyword evidence="9" id="KW-0067">ATP-binding</keyword>
<evidence type="ECO:0000256" key="11">
    <source>
        <dbReference type="SAM" id="MobiDB-lite"/>
    </source>
</evidence>
<feature type="region of interest" description="Disordered" evidence="11">
    <location>
        <begin position="203"/>
        <end position="241"/>
    </location>
</feature>
<evidence type="ECO:0000256" key="3">
    <source>
        <dbReference type="ARBA" id="ARBA00010385"/>
    </source>
</evidence>
<dbReference type="PANTHER" id="PTHR11130:SF0">
    <property type="entry name" value="GLUTATHIONE SYNTHETASE"/>
    <property type="match status" value="1"/>
</dbReference>
<dbReference type="Pfam" id="PF03917">
    <property type="entry name" value="GSH_synth_ATP"/>
    <property type="match status" value="1"/>
</dbReference>
<proteinExistence type="inferred from homology"/>
<evidence type="ECO:0000256" key="2">
    <source>
        <dbReference type="ARBA" id="ARBA00004965"/>
    </source>
</evidence>
<evidence type="ECO:0000256" key="4">
    <source>
        <dbReference type="ARBA" id="ARBA00012214"/>
    </source>
</evidence>
<dbReference type="EC" id="6.3.2.3" evidence="4"/>
<accession>A0ABQ7GWL0</accession>
<keyword evidence="10" id="KW-0460">Magnesium</keyword>
<dbReference type="Gene3D" id="1.10.1080.10">
    <property type="entry name" value="Glutathione Synthetase, Chain A, domain 3"/>
    <property type="match status" value="1"/>
</dbReference>
<evidence type="ECO:0000256" key="1">
    <source>
        <dbReference type="ARBA" id="ARBA00001946"/>
    </source>
</evidence>
<comment type="similarity">
    <text evidence="3">Belongs to the eukaryotic GSH synthase family.</text>
</comment>
<dbReference type="EMBL" id="MU069560">
    <property type="protein sequence ID" value="KAF5838970.1"/>
    <property type="molecule type" value="Genomic_DNA"/>
</dbReference>
<dbReference type="Gene3D" id="3.30.1490.80">
    <property type="match status" value="1"/>
</dbReference>
<dbReference type="InterPro" id="IPR004887">
    <property type="entry name" value="GSH_synth_subst-bd"/>
</dbReference>
<reference evidence="13" key="1">
    <citation type="submission" date="2017-08" db="EMBL/GenBank/DDBJ databases">
        <authorList>
            <person name="Polle J.E."/>
            <person name="Barry K."/>
            <person name="Cushman J."/>
            <person name="Schmutz J."/>
            <person name="Tran D."/>
            <person name="Hathwaick L.T."/>
            <person name="Yim W.C."/>
            <person name="Jenkins J."/>
            <person name="Mckie-Krisberg Z.M."/>
            <person name="Prochnik S."/>
            <person name="Lindquist E."/>
            <person name="Dockter R.B."/>
            <person name="Adam C."/>
            <person name="Molina H."/>
            <person name="Bunkerborg J."/>
            <person name="Jin E."/>
            <person name="Buchheim M."/>
            <person name="Magnuson J."/>
        </authorList>
    </citation>
    <scope>NUCLEOTIDE SEQUENCE</scope>
    <source>
        <strain evidence="13">CCAP 19/18</strain>
    </source>
</reference>
<dbReference type="InterPro" id="IPR005615">
    <property type="entry name" value="Glutathione_synthase"/>
</dbReference>
<keyword evidence="8" id="KW-0547">Nucleotide-binding</keyword>
<dbReference type="InterPro" id="IPR014049">
    <property type="entry name" value="Glutathione_synthase_N_euk"/>
</dbReference>
<protein>
    <recommendedName>
        <fullName evidence="4">glutathione synthase</fullName>
        <ecNumber evidence="4">6.3.2.3</ecNumber>
    </recommendedName>
</protein>
<dbReference type="PANTHER" id="PTHR11130">
    <property type="entry name" value="GLUTATHIONE SYNTHETASE"/>
    <property type="match status" value="1"/>
</dbReference>
<organism evidence="13 14">
    <name type="scientific">Dunaliella salina</name>
    <name type="common">Green alga</name>
    <name type="synonym">Protococcus salinus</name>
    <dbReference type="NCBI Taxonomy" id="3046"/>
    <lineage>
        <taxon>Eukaryota</taxon>
        <taxon>Viridiplantae</taxon>
        <taxon>Chlorophyta</taxon>
        <taxon>core chlorophytes</taxon>
        <taxon>Chlorophyceae</taxon>
        <taxon>CS clade</taxon>
        <taxon>Chlamydomonadales</taxon>
        <taxon>Dunaliellaceae</taxon>
        <taxon>Dunaliella</taxon>
    </lineage>
</organism>
<evidence type="ECO:0000256" key="10">
    <source>
        <dbReference type="ARBA" id="ARBA00022842"/>
    </source>
</evidence>
<name>A0ABQ7GWL0_DUNSA</name>
<comment type="caution">
    <text evidence="13">The sequence shown here is derived from an EMBL/GenBank/DDBJ whole genome shotgun (WGS) entry which is preliminary data.</text>
</comment>
<evidence type="ECO:0000256" key="6">
    <source>
        <dbReference type="ARBA" id="ARBA00022684"/>
    </source>
</evidence>
<dbReference type="Gene3D" id="3.30.1490.50">
    <property type="match status" value="1"/>
</dbReference>
<dbReference type="InterPro" id="IPR014042">
    <property type="entry name" value="Glutathione_synthase_a-hlx"/>
</dbReference>
<dbReference type="Gene3D" id="3.40.50.1760">
    <property type="entry name" value="Glutathione synthase, substrate-binding domain superfamily, eukaryotic"/>
    <property type="match status" value="1"/>
</dbReference>
<sequence>MTITTCGIPPANCAQWIQFQLWERHRLRTLRRTLKQLSESGQVDEQDGMLTLQEGSESVKVLVVYFRAGYAPTDYPSEAEWAARAMVENSNAAKCPTVAYQLAGCKKVQQDLARPGMLERFMEGPSGSGQAGASAEDCAAMRTSFAGLWSLDDLRDPSTAAIVSEAIAHPEAFVLKPQREGGGNNLYGPELHSTLSSAMAVLNSTHESTQSPSDPNSSEAPSTQSPASDDGAIQHGSSPAGQEAAGALSAYILMQRILPPPQRSVLARSGTWQRISTLSELGIYGVFCRVGNGVILNKEVGHLVRTKTATSNEGGVAAGFAVIDSPYLID</sequence>
<evidence type="ECO:0000313" key="14">
    <source>
        <dbReference type="Proteomes" id="UP000815325"/>
    </source>
</evidence>
<comment type="cofactor">
    <cofactor evidence="1">
        <name>Mg(2+)</name>
        <dbReference type="ChEBI" id="CHEBI:18420"/>
    </cofactor>
</comment>
<keyword evidence="5" id="KW-0436">Ligase</keyword>
<dbReference type="InterPro" id="IPR037013">
    <property type="entry name" value="GSH-S_sub-bd_sf"/>
</dbReference>
<comment type="pathway">
    <text evidence="2">Sulfur metabolism; glutathione biosynthesis; glutathione from L-cysteine and L-glutamate: step 2/2.</text>
</comment>
<dbReference type="InterPro" id="IPR014709">
    <property type="entry name" value="Glutathione_synthase_C_euk"/>
</dbReference>
<feature type="compositionally biased region" description="Polar residues" evidence="11">
    <location>
        <begin position="203"/>
        <end position="227"/>
    </location>
</feature>
<evidence type="ECO:0000256" key="5">
    <source>
        <dbReference type="ARBA" id="ARBA00022598"/>
    </source>
</evidence>
<dbReference type="Proteomes" id="UP000815325">
    <property type="component" value="Unassembled WGS sequence"/>
</dbReference>
<keyword evidence="6" id="KW-0317">Glutathione biosynthesis</keyword>
<keyword evidence="14" id="KW-1185">Reference proteome</keyword>
<keyword evidence="7" id="KW-0479">Metal-binding</keyword>
<evidence type="ECO:0000256" key="8">
    <source>
        <dbReference type="ARBA" id="ARBA00022741"/>
    </source>
</evidence>
<dbReference type="Pfam" id="PF03199">
    <property type="entry name" value="GSH_synthase"/>
    <property type="match status" value="1"/>
</dbReference>
<evidence type="ECO:0000313" key="13">
    <source>
        <dbReference type="EMBL" id="KAF5838970.1"/>
    </source>
</evidence>
<evidence type="ECO:0000256" key="7">
    <source>
        <dbReference type="ARBA" id="ARBA00022723"/>
    </source>
</evidence>
<dbReference type="Gene3D" id="3.30.470.20">
    <property type="entry name" value="ATP-grasp fold, B domain"/>
    <property type="match status" value="1"/>
</dbReference>